<feature type="non-terminal residue" evidence="2">
    <location>
        <position position="326"/>
    </location>
</feature>
<name>A0A851HDE3_9MOLU</name>
<feature type="compositionally biased region" description="Basic and acidic residues" evidence="1">
    <location>
        <begin position="159"/>
        <end position="168"/>
    </location>
</feature>
<dbReference type="RefSeq" id="WP_178734481.1">
    <property type="nucleotide sequence ID" value="NZ_JABUOH010000065.1"/>
</dbReference>
<evidence type="ECO:0000256" key="1">
    <source>
        <dbReference type="SAM" id="MobiDB-lite"/>
    </source>
</evidence>
<dbReference type="AlphaFoldDB" id="A0A851HDE3"/>
<reference evidence="2 3" key="1">
    <citation type="submission" date="2020-06" db="EMBL/GenBank/DDBJ databases">
        <title>Draft genome sequence of Candidatus Phytoplasma pruni (X-disease group, subgroup 16SrIII-B) strain ChTDIII from Argentina.</title>
        <authorList>
            <person name="Fernandez F.D."/>
            <person name="Zuebert C."/>
            <person name="Huettel B."/>
            <person name="Kube M."/>
            <person name="Conci L.R."/>
        </authorList>
    </citation>
    <scope>NUCLEOTIDE SEQUENCE [LARGE SCALE GENOMIC DNA]</scope>
    <source>
        <strain evidence="2 3">ChTDIII</strain>
    </source>
</reference>
<accession>A0A851HDE3</accession>
<feature type="region of interest" description="Disordered" evidence="1">
    <location>
        <begin position="151"/>
        <end position="181"/>
    </location>
</feature>
<keyword evidence="3" id="KW-1185">Reference proteome</keyword>
<proteinExistence type="predicted"/>
<dbReference type="Proteomes" id="UP000568109">
    <property type="component" value="Unassembled WGS sequence"/>
</dbReference>
<comment type="caution">
    <text evidence="2">The sequence shown here is derived from an EMBL/GenBank/DDBJ whole genome shotgun (WGS) entry which is preliminary data.</text>
</comment>
<organism evidence="2 3">
    <name type="scientific">Candidatus Phytoplasma pruni</name>
    <dbReference type="NCBI Taxonomy" id="479893"/>
    <lineage>
        <taxon>Bacteria</taxon>
        <taxon>Bacillati</taxon>
        <taxon>Mycoplasmatota</taxon>
        <taxon>Mollicutes</taxon>
        <taxon>Acholeplasmatales</taxon>
        <taxon>Acholeplasmataceae</taxon>
        <taxon>Candidatus Phytoplasma</taxon>
        <taxon>16SrIII (X-disease group)</taxon>
    </lineage>
</organism>
<dbReference type="EMBL" id="JABUOH010000065">
    <property type="protein sequence ID" value="NWN46085.1"/>
    <property type="molecule type" value="Genomic_DNA"/>
</dbReference>
<protein>
    <submittedName>
        <fullName evidence="2">Uncharacterized protein</fullName>
    </submittedName>
</protein>
<evidence type="ECO:0000313" key="2">
    <source>
        <dbReference type="EMBL" id="NWN46085.1"/>
    </source>
</evidence>
<evidence type="ECO:0000313" key="3">
    <source>
        <dbReference type="Proteomes" id="UP000568109"/>
    </source>
</evidence>
<sequence length="326" mass="37427">MGREPINQEIQGPNLINTFISAKDNKTLSGNFYRLVDENIPNFVSNESERNLYYEKVRKNQDNTLFLTKDYVGKITYKSDTPTELTNSHNLMESSRNAYQGENLIGVYFTNGTRPAKKGDNKPFNINELIASGNGSEKIILLWDFIPTKPVENNNPSESEQREGDQRYESNPYENDYNQETRRPETIEQVIEATDNETLSRKFYHFVEENIPNFVSNESERNLYYEKVKNNQDNTLFLTKEYAGKITYKSKEGITPTETTNSHNLMESLQYDGIELIGVYFTNGTRPAAKEDNKLFNINELTTLGNGSEKIVILWGANSTKPVENN</sequence>
<gene>
    <name evidence="2" type="ORF">HR065_03290</name>
</gene>